<organism evidence="1 2">
    <name type="scientific">Phaseolus vulgaris</name>
    <name type="common">Kidney bean</name>
    <name type="synonym">French bean</name>
    <dbReference type="NCBI Taxonomy" id="3885"/>
    <lineage>
        <taxon>Eukaryota</taxon>
        <taxon>Viridiplantae</taxon>
        <taxon>Streptophyta</taxon>
        <taxon>Embryophyta</taxon>
        <taxon>Tracheophyta</taxon>
        <taxon>Spermatophyta</taxon>
        <taxon>Magnoliopsida</taxon>
        <taxon>eudicotyledons</taxon>
        <taxon>Gunneridae</taxon>
        <taxon>Pentapetalae</taxon>
        <taxon>rosids</taxon>
        <taxon>fabids</taxon>
        <taxon>Fabales</taxon>
        <taxon>Fabaceae</taxon>
        <taxon>Papilionoideae</taxon>
        <taxon>50 kb inversion clade</taxon>
        <taxon>NPAAA clade</taxon>
        <taxon>indigoferoid/millettioid clade</taxon>
        <taxon>Phaseoleae</taxon>
        <taxon>Phaseolus</taxon>
    </lineage>
</organism>
<keyword evidence="2" id="KW-1185">Reference proteome</keyword>
<accession>V7AIE2</accession>
<evidence type="ECO:0000313" key="1">
    <source>
        <dbReference type="EMBL" id="ESW04628.1"/>
    </source>
</evidence>
<proteinExistence type="predicted"/>
<evidence type="ECO:0000313" key="2">
    <source>
        <dbReference type="Proteomes" id="UP000000226"/>
    </source>
</evidence>
<sequence length="77" mass="8982">MHRFRNLHTFRVISFHRLDSTSFREFLCPHGASRAALNPHDVNAPMHVRNHRRSCCSSSQFSTVDLCQTSFRTPRVL</sequence>
<name>V7AIE2_PHAVU</name>
<dbReference type="Gramene" id="ESW04628">
    <property type="protein sequence ID" value="ESW04628"/>
    <property type="gene ID" value="PHAVU_011G111700g"/>
</dbReference>
<gene>
    <name evidence="1" type="ORF">PHAVU_011G111700g</name>
</gene>
<dbReference type="EMBL" id="CM002298">
    <property type="protein sequence ID" value="ESW04628.1"/>
    <property type="molecule type" value="Genomic_DNA"/>
</dbReference>
<protein>
    <submittedName>
        <fullName evidence="1">Uncharacterized protein</fullName>
    </submittedName>
</protein>
<dbReference type="AlphaFoldDB" id="V7AIE2"/>
<reference evidence="2" key="1">
    <citation type="journal article" date="2014" name="Nat. Genet.">
        <title>A reference genome for common bean and genome-wide analysis of dual domestications.</title>
        <authorList>
            <person name="Schmutz J."/>
            <person name="McClean P.E."/>
            <person name="Mamidi S."/>
            <person name="Wu G.A."/>
            <person name="Cannon S.B."/>
            <person name="Grimwood J."/>
            <person name="Jenkins J."/>
            <person name="Shu S."/>
            <person name="Song Q."/>
            <person name="Chavarro C."/>
            <person name="Torres-Torres M."/>
            <person name="Geffroy V."/>
            <person name="Moghaddam S.M."/>
            <person name="Gao D."/>
            <person name="Abernathy B."/>
            <person name="Barry K."/>
            <person name="Blair M."/>
            <person name="Brick M.A."/>
            <person name="Chovatia M."/>
            <person name="Gepts P."/>
            <person name="Goodstein D.M."/>
            <person name="Gonzales M."/>
            <person name="Hellsten U."/>
            <person name="Hyten D.L."/>
            <person name="Jia G."/>
            <person name="Kelly J.D."/>
            <person name="Kudrna D."/>
            <person name="Lee R."/>
            <person name="Richard M.M."/>
            <person name="Miklas P.N."/>
            <person name="Osorno J.M."/>
            <person name="Rodrigues J."/>
            <person name="Thareau V."/>
            <person name="Urrea C.A."/>
            <person name="Wang M."/>
            <person name="Yu Y."/>
            <person name="Zhang M."/>
            <person name="Wing R.A."/>
            <person name="Cregan P.B."/>
            <person name="Rokhsar D.S."/>
            <person name="Jackson S.A."/>
        </authorList>
    </citation>
    <scope>NUCLEOTIDE SEQUENCE [LARGE SCALE GENOMIC DNA]</scope>
    <source>
        <strain evidence="2">cv. G19833</strain>
    </source>
</reference>
<dbReference type="Proteomes" id="UP000000226">
    <property type="component" value="Chromosome 11"/>
</dbReference>